<sequence length="639" mass="72127">MAQNGFMDEIRKIPPVTRFLCGSTLAVTLPVMLELVSPYRVLFVRDFVTKRWEIWRVWSSFFLGSSGINFIFDIAMLYRNSDALESGHFAGRSADYAWQLLLAAVGILALNLPLQSFVHTRALLLCLTYVSSALAPPGSQTSIFGLVTVPVKYFPYQRRHGSADGRHEGRRAAHNMEILSRFAWEGEELPPYDDMWFALRICCTRLRYIGATFGSILPSPKSHLFDFTDLHGFSLTFKRGFYWNQIDFNRDELIPGYHRLWDMLIKRCPNLQELALDTDPPTEPVDAQRLSRGRWPKLRELLLGNVVLDWHTTVNPATKRPFITFLEEHKSMEKLHLVGHEPSVAAPDLLSAVHPDALANVEEFSGSLEQIQAFQHKAHLKTVCLPDPILVREGTPLTVSSVLGTLSSLTSLTISFGMEHGYDNGGMLRALVSSCPKLQHLDLTYSCKPSFSLVRTSLHGHSHVILTPDTRYVQDNFARTIRGLCRLRTLHLRVVRYPTDHSLPIAGLHIALINPRLQRFTLSFLARTTEHPTRVPPPTVLESASFELAVDEHGLPASLRVVERRRWGIGFISVGAMRAKRYTMQLRADGEQRKGSWIRLFVERSPAGEDARLILCCVVLLGLAMASFSVFPEGGLRRL</sequence>
<dbReference type="GO" id="GO:0005789">
    <property type="term" value="C:endoplasmic reticulum membrane"/>
    <property type="evidence" value="ECO:0007669"/>
    <property type="project" value="UniProtKB-SubCell"/>
</dbReference>
<dbReference type="Proteomes" id="UP000298061">
    <property type="component" value="Unassembled WGS sequence"/>
</dbReference>
<evidence type="ECO:0000313" key="9">
    <source>
        <dbReference type="Proteomes" id="UP000298061"/>
    </source>
</evidence>
<gene>
    <name evidence="8" type="ORF">EWM64_g3037</name>
</gene>
<dbReference type="SUPFAM" id="SSF52047">
    <property type="entry name" value="RNI-like"/>
    <property type="match status" value="1"/>
</dbReference>
<evidence type="ECO:0000256" key="5">
    <source>
        <dbReference type="ARBA" id="ARBA00022989"/>
    </source>
</evidence>
<feature type="transmembrane region" description="Helical" evidence="7">
    <location>
        <begin position="96"/>
        <end position="114"/>
    </location>
</feature>
<dbReference type="STRING" id="135208.A0A4Z0A4Y0"/>
<comment type="caution">
    <text evidence="8">The sequence shown here is derived from an EMBL/GenBank/DDBJ whole genome shotgun (WGS) entry which is preliminary data.</text>
</comment>
<feature type="transmembrane region" description="Helical" evidence="7">
    <location>
        <begin position="16"/>
        <end position="36"/>
    </location>
</feature>
<keyword evidence="4" id="KW-0256">Endoplasmic reticulum</keyword>
<evidence type="ECO:0000313" key="8">
    <source>
        <dbReference type="EMBL" id="TFY80979.1"/>
    </source>
</evidence>
<dbReference type="InterPro" id="IPR032675">
    <property type="entry name" value="LRR_dom_sf"/>
</dbReference>
<keyword evidence="5 7" id="KW-1133">Transmembrane helix</keyword>
<reference evidence="8 9" key="1">
    <citation type="submission" date="2019-02" db="EMBL/GenBank/DDBJ databases">
        <title>Genome sequencing of the rare red list fungi Hericium alpestre (H. flagellum).</title>
        <authorList>
            <person name="Buettner E."/>
            <person name="Kellner H."/>
        </authorList>
    </citation>
    <scope>NUCLEOTIDE SEQUENCE [LARGE SCALE GENOMIC DNA]</scope>
    <source>
        <strain evidence="8 9">DSM 108284</strain>
    </source>
</reference>
<evidence type="ECO:0000256" key="1">
    <source>
        <dbReference type="ARBA" id="ARBA00004477"/>
    </source>
</evidence>
<dbReference type="InterPro" id="IPR007599">
    <property type="entry name" value="DER1"/>
</dbReference>
<evidence type="ECO:0000256" key="6">
    <source>
        <dbReference type="ARBA" id="ARBA00023136"/>
    </source>
</evidence>
<keyword evidence="6 7" id="KW-0472">Membrane</keyword>
<dbReference type="InterPro" id="IPR035952">
    <property type="entry name" value="Rhomboid-like_sf"/>
</dbReference>
<feature type="transmembrane region" description="Helical" evidence="7">
    <location>
        <begin position="57"/>
        <end position="76"/>
    </location>
</feature>
<accession>A0A4Z0A4Y0</accession>
<organism evidence="8 9">
    <name type="scientific">Hericium alpestre</name>
    <dbReference type="NCBI Taxonomy" id="135208"/>
    <lineage>
        <taxon>Eukaryota</taxon>
        <taxon>Fungi</taxon>
        <taxon>Dikarya</taxon>
        <taxon>Basidiomycota</taxon>
        <taxon>Agaricomycotina</taxon>
        <taxon>Agaricomycetes</taxon>
        <taxon>Russulales</taxon>
        <taxon>Hericiaceae</taxon>
        <taxon>Hericium</taxon>
    </lineage>
</organism>
<evidence type="ECO:0008006" key="10">
    <source>
        <dbReference type="Google" id="ProtNLM"/>
    </source>
</evidence>
<protein>
    <recommendedName>
        <fullName evidence="10">Derlin</fullName>
    </recommendedName>
</protein>
<name>A0A4Z0A4Y0_9AGAM</name>
<dbReference type="Pfam" id="PF04511">
    <property type="entry name" value="DER1"/>
    <property type="match status" value="1"/>
</dbReference>
<dbReference type="SUPFAM" id="SSF144091">
    <property type="entry name" value="Rhomboid-like"/>
    <property type="match status" value="1"/>
</dbReference>
<keyword evidence="9" id="KW-1185">Reference proteome</keyword>
<dbReference type="PANTHER" id="PTHR11009">
    <property type="entry name" value="DER1-LIKE PROTEIN, DERLIN"/>
    <property type="match status" value="1"/>
</dbReference>
<dbReference type="GO" id="GO:0006950">
    <property type="term" value="P:response to stress"/>
    <property type="evidence" value="ECO:0007669"/>
    <property type="project" value="UniProtKB-ARBA"/>
</dbReference>
<proteinExistence type="inferred from homology"/>
<comment type="similarity">
    <text evidence="2">Belongs to the derlin family.</text>
</comment>
<dbReference type="OrthoDB" id="2870744at2759"/>
<keyword evidence="3 7" id="KW-0812">Transmembrane</keyword>
<evidence type="ECO:0000256" key="3">
    <source>
        <dbReference type="ARBA" id="ARBA00022692"/>
    </source>
</evidence>
<comment type="subcellular location">
    <subcellularLocation>
        <location evidence="1">Endoplasmic reticulum membrane</location>
        <topology evidence="1">Multi-pass membrane protein</topology>
    </subcellularLocation>
</comment>
<dbReference type="EMBL" id="SFCI01000264">
    <property type="protein sequence ID" value="TFY80979.1"/>
    <property type="molecule type" value="Genomic_DNA"/>
</dbReference>
<dbReference type="AlphaFoldDB" id="A0A4Z0A4Y0"/>
<evidence type="ECO:0000256" key="4">
    <source>
        <dbReference type="ARBA" id="ARBA00022824"/>
    </source>
</evidence>
<evidence type="ECO:0000256" key="7">
    <source>
        <dbReference type="SAM" id="Phobius"/>
    </source>
</evidence>
<evidence type="ECO:0000256" key="2">
    <source>
        <dbReference type="ARBA" id="ARBA00008917"/>
    </source>
</evidence>
<dbReference type="Gene3D" id="3.80.10.10">
    <property type="entry name" value="Ribonuclease Inhibitor"/>
    <property type="match status" value="1"/>
</dbReference>